<accession>A0A9W8RWS0</accession>
<reference evidence="3" key="1">
    <citation type="submission" date="2022-09" db="EMBL/GenBank/DDBJ databases">
        <title>Fusarium specimens isolated from Avocado Roots.</title>
        <authorList>
            <person name="Stajich J."/>
            <person name="Roper C."/>
            <person name="Heimlech-Rivalta G."/>
        </authorList>
    </citation>
    <scope>NUCLEOTIDE SEQUENCE</scope>
    <source>
        <strain evidence="3">CF00136</strain>
    </source>
</reference>
<dbReference type="OrthoDB" id="5103851at2759"/>
<keyword evidence="2" id="KW-0732">Signal</keyword>
<feature type="signal peptide" evidence="2">
    <location>
        <begin position="1"/>
        <end position="22"/>
    </location>
</feature>
<evidence type="ECO:0000256" key="1">
    <source>
        <dbReference type="SAM" id="MobiDB-lite"/>
    </source>
</evidence>
<comment type="caution">
    <text evidence="3">The sequence shown here is derived from an EMBL/GenBank/DDBJ whole genome shotgun (WGS) entry which is preliminary data.</text>
</comment>
<feature type="region of interest" description="Disordered" evidence="1">
    <location>
        <begin position="215"/>
        <end position="238"/>
    </location>
</feature>
<proteinExistence type="predicted"/>
<name>A0A9W8RWS0_9HYPO</name>
<protein>
    <recommendedName>
        <fullName evidence="5">Cell wall protein</fullName>
    </recommendedName>
</protein>
<evidence type="ECO:0000313" key="3">
    <source>
        <dbReference type="EMBL" id="KAJ4255521.1"/>
    </source>
</evidence>
<dbReference type="AlphaFoldDB" id="A0A9W8RWS0"/>
<evidence type="ECO:0000256" key="2">
    <source>
        <dbReference type="SAM" id="SignalP"/>
    </source>
</evidence>
<gene>
    <name evidence="3" type="ORF">NW762_009518</name>
</gene>
<keyword evidence="4" id="KW-1185">Reference proteome</keyword>
<feature type="region of interest" description="Disordered" evidence="1">
    <location>
        <begin position="90"/>
        <end position="166"/>
    </location>
</feature>
<dbReference type="EMBL" id="JAOQAZ010000020">
    <property type="protein sequence ID" value="KAJ4255521.1"/>
    <property type="molecule type" value="Genomic_DNA"/>
</dbReference>
<feature type="compositionally biased region" description="Low complexity" evidence="1">
    <location>
        <begin position="113"/>
        <end position="124"/>
    </location>
</feature>
<organism evidence="3 4">
    <name type="scientific">Fusarium torreyae</name>
    <dbReference type="NCBI Taxonomy" id="1237075"/>
    <lineage>
        <taxon>Eukaryota</taxon>
        <taxon>Fungi</taxon>
        <taxon>Dikarya</taxon>
        <taxon>Ascomycota</taxon>
        <taxon>Pezizomycotina</taxon>
        <taxon>Sordariomycetes</taxon>
        <taxon>Hypocreomycetidae</taxon>
        <taxon>Hypocreales</taxon>
        <taxon>Nectriaceae</taxon>
        <taxon>Fusarium</taxon>
    </lineage>
</organism>
<sequence length="265" mass="25534">MAVFKLKALASVLAIVAPYVAGTGVDGETGLSAQISTDAAVTQQVGSATSDGTILYTMSVCAVTHQTECTMVVSTSGEALPSVVTNMPSVPVGGQPSVPAGGEPTTYHGEGMSSPSEGAPAPSETGVEPSGASAISEPGYSAPAGTSPGGEPVPVPVPSGGGEPVTIPSVIISTTDASGNPTVLTTAYDEPSVTDIATATVTGSETVYDTTIVSGTATDGNPSSADGTEEVTPTGTPSVTATGAAQTLSPGAALAIAGILIAVVI</sequence>
<feature type="chain" id="PRO_5040793908" description="Cell wall protein" evidence="2">
    <location>
        <begin position="23"/>
        <end position="265"/>
    </location>
</feature>
<feature type="compositionally biased region" description="Low complexity" evidence="1">
    <location>
        <begin position="90"/>
        <end position="102"/>
    </location>
</feature>
<evidence type="ECO:0008006" key="5">
    <source>
        <dbReference type="Google" id="ProtNLM"/>
    </source>
</evidence>
<dbReference type="Proteomes" id="UP001152049">
    <property type="component" value="Unassembled WGS sequence"/>
</dbReference>
<evidence type="ECO:0000313" key="4">
    <source>
        <dbReference type="Proteomes" id="UP001152049"/>
    </source>
</evidence>